<protein>
    <submittedName>
        <fullName evidence="2">Uncharacterized protein</fullName>
    </submittedName>
</protein>
<proteinExistence type="predicted"/>
<reference evidence="2" key="2">
    <citation type="submission" date="2019-07" db="EMBL/GenBank/DDBJ databases">
        <authorList>
            <person name="Yang Y."/>
            <person name="Bocs S."/>
            <person name="Baudouin L."/>
        </authorList>
    </citation>
    <scope>NUCLEOTIDE SEQUENCE</scope>
    <source>
        <tissue evidence="2">Spear leaf of Hainan Tall coconut</tissue>
    </source>
</reference>
<evidence type="ECO:0000313" key="3">
    <source>
        <dbReference type="Proteomes" id="UP000797356"/>
    </source>
</evidence>
<accession>A0A8K0N5B3</accession>
<dbReference type="Proteomes" id="UP000797356">
    <property type="component" value="Chromosome 8"/>
</dbReference>
<feature type="compositionally biased region" description="Basic residues" evidence="1">
    <location>
        <begin position="91"/>
        <end position="100"/>
    </location>
</feature>
<dbReference type="AlphaFoldDB" id="A0A8K0N5B3"/>
<feature type="compositionally biased region" description="Basic and acidic residues" evidence="1">
    <location>
        <begin position="48"/>
        <end position="63"/>
    </location>
</feature>
<reference evidence="2" key="1">
    <citation type="journal article" date="2017" name="Gigascience">
        <title>The genome draft of coconut (Cocos nucifera).</title>
        <authorList>
            <person name="Xiao Y."/>
            <person name="Xu P."/>
            <person name="Fan H."/>
            <person name="Baudouin L."/>
            <person name="Xia W."/>
            <person name="Bocs S."/>
            <person name="Xu J."/>
            <person name="Li Q."/>
            <person name="Guo A."/>
            <person name="Zhou L."/>
            <person name="Li J."/>
            <person name="Wu Y."/>
            <person name="Ma Z."/>
            <person name="Armero A."/>
            <person name="Issali A.E."/>
            <person name="Liu N."/>
            <person name="Peng M."/>
            <person name="Yang Y."/>
        </authorList>
    </citation>
    <scope>NUCLEOTIDE SEQUENCE</scope>
    <source>
        <tissue evidence="2">Spear leaf of Hainan Tall coconut</tissue>
    </source>
</reference>
<sequence>MKFGSKKAELLPKLIIRIKFGGSKTELPWRLKMKFGSSEAELPFEAQHPNEVRRKQGRNEALRGMKFGTSEGGAKFSRGMKFRGRPNSSAHRNKARRKQGRNLPFELINETRRK</sequence>
<dbReference type="EMBL" id="CM017879">
    <property type="protein sequence ID" value="KAG1358693.1"/>
    <property type="molecule type" value="Genomic_DNA"/>
</dbReference>
<comment type="caution">
    <text evidence="2">The sequence shown here is derived from an EMBL/GenBank/DDBJ whole genome shotgun (WGS) entry which is preliminary data.</text>
</comment>
<evidence type="ECO:0000313" key="2">
    <source>
        <dbReference type="EMBL" id="KAG1358693.1"/>
    </source>
</evidence>
<keyword evidence="3" id="KW-1185">Reference proteome</keyword>
<gene>
    <name evidence="2" type="ORF">COCNU_08G001390</name>
</gene>
<evidence type="ECO:0000256" key="1">
    <source>
        <dbReference type="SAM" id="MobiDB-lite"/>
    </source>
</evidence>
<organism evidence="2 3">
    <name type="scientific">Cocos nucifera</name>
    <name type="common">Coconut palm</name>
    <dbReference type="NCBI Taxonomy" id="13894"/>
    <lineage>
        <taxon>Eukaryota</taxon>
        <taxon>Viridiplantae</taxon>
        <taxon>Streptophyta</taxon>
        <taxon>Embryophyta</taxon>
        <taxon>Tracheophyta</taxon>
        <taxon>Spermatophyta</taxon>
        <taxon>Magnoliopsida</taxon>
        <taxon>Liliopsida</taxon>
        <taxon>Arecaceae</taxon>
        <taxon>Arecoideae</taxon>
        <taxon>Cocoseae</taxon>
        <taxon>Attaleinae</taxon>
        <taxon>Cocos</taxon>
    </lineage>
</organism>
<feature type="region of interest" description="Disordered" evidence="1">
    <location>
        <begin position="42"/>
        <end position="114"/>
    </location>
</feature>
<name>A0A8K0N5B3_COCNU</name>